<dbReference type="GO" id="GO:0000422">
    <property type="term" value="P:autophagy of mitochondrion"/>
    <property type="evidence" value="ECO:0007669"/>
    <property type="project" value="TreeGrafter"/>
</dbReference>
<accession>A0A9J6BKK0</accession>
<evidence type="ECO:0000256" key="1">
    <source>
        <dbReference type="ARBA" id="ARBA00004572"/>
    </source>
</evidence>
<dbReference type="PANTHER" id="PTHR13247">
    <property type="entry name" value="TETRATRICOPEPTIDE REPEAT PROTEIN 11 TPR REPEAT PROTEIN 11"/>
    <property type="match status" value="1"/>
</dbReference>
<feature type="transmembrane region" description="Helical" evidence="8">
    <location>
        <begin position="138"/>
        <end position="159"/>
    </location>
</feature>
<dbReference type="Pfam" id="PF14853">
    <property type="entry name" value="Fis1_TPR_C"/>
    <property type="match status" value="1"/>
</dbReference>
<evidence type="ECO:0000256" key="8">
    <source>
        <dbReference type="SAM" id="Phobius"/>
    </source>
</evidence>
<dbReference type="InterPro" id="IPR016543">
    <property type="entry name" value="Fis1"/>
</dbReference>
<proteinExistence type="inferred from homology"/>
<dbReference type="PANTHER" id="PTHR13247:SF0">
    <property type="entry name" value="MITOCHONDRIAL FISSION 1 PROTEIN"/>
    <property type="match status" value="1"/>
</dbReference>
<evidence type="ECO:0000313" key="10">
    <source>
        <dbReference type="Proteomes" id="UP001107558"/>
    </source>
</evidence>
<reference evidence="9" key="1">
    <citation type="submission" date="2021-03" db="EMBL/GenBank/DDBJ databases">
        <title>Chromosome level genome of the anhydrobiotic midge Polypedilum vanderplanki.</title>
        <authorList>
            <person name="Yoshida Y."/>
            <person name="Kikawada T."/>
            <person name="Gusev O."/>
        </authorList>
    </citation>
    <scope>NUCLEOTIDE SEQUENCE</scope>
    <source>
        <strain evidence="9">NIAS01</strain>
        <tissue evidence="9">Whole body or cell culture</tissue>
    </source>
</reference>
<sequence length="205" mass="23689">MFTSFNTDKNRDIEELLSDTVSAQDLEKIEKVYMKELTEKKFVSAKTQFEYAWCLVRSKYGADINNGIKNFESLCKDDPENKRDYIYYIAIGYIRLKDLPTAQKYVKAFLEIEPNNHQVILLDEHIETEMRKEFKRDAAVAGGALLVFGGLLGVGFALAKNLIMGKSLIITFLDNFAWLTVKFLWNNMDIIANIIWKFVKMGFLI</sequence>
<feature type="transmembrane region" description="Helical" evidence="8">
    <location>
        <begin position="165"/>
        <end position="185"/>
    </location>
</feature>
<dbReference type="OrthoDB" id="421154at2759"/>
<evidence type="ECO:0000256" key="3">
    <source>
        <dbReference type="ARBA" id="ARBA00022692"/>
    </source>
</evidence>
<dbReference type="Pfam" id="PF14852">
    <property type="entry name" value="Fis1_TPR_N"/>
    <property type="match status" value="1"/>
</dbReference>
<keyword evidence="4" id="KW-1000">Mitochondrion outer membrane</keyword>
<comment type="similarity">
    <text evidence="2">Belongs to the FIS1 family.</text>
</comment>
<keyword evidence="6" id="KW-0496">Mitochondrion</keyword>
<dbReference type="AlphaFoldDB" id="A0A9J6BKK0"/>
<evidence type="ECO:0000256" key="4">
    <source>
        <dbReference type="ARBA" id="ARBA00022787"/>
    </source>
</evidence>
<dbReference type="SUPFAM" id="SSF48452">
    <property type="entry name" value="TPR-like"/>
    <property type="match status" value="1"/>
</dbReference>
<keyword evidence="5 8" id="KW-1133">Transmembrane helix</keyword>
<dbReference type="GO" id="GO:0016559">
    <property type="term" value="P:peroxisome fission"/>
    <property type="evidence" value="ECO:0007669"/>
    <property type="project" value="TreeGrafter"/>
</dbReference>
<evidence type="ECO:0008006" key="11">
    <source>
        <dbReference type="Google" id="ProtNLM"/>
    </source>
</evidence>
<dbReference type="GO" id="GO:0005778">
    <property type="term" value="C:peroxisomal membrane"/>
    <property type="evidence" value="ECO:0007669"/>
    <property type="project" value="TreeGrafter"/>
</dbReference>
<keyword evidence="3 8" id="KW-0812">Transmembrane</keyword>
<dbReference type="InterPro" id="IPR011990">
    <property type="entry name" value="TPR-like_helical_dom_sf"/>
</dbReference>
<keyword evidence="7 8" id="KW-0472">Membrane</keyword>
<name>A0A9J6BKK0_POLVA</name>
<comment type="subcellular location">
    <subcellularLocation>
        <location evidence="1">Mitochondrion outer membrane</location>
        <topology evidence="1">Single-pass membrane protein</topology>
    </subcellularLocation>
</comment>
<dbReference type="Proteomes" id="UP001107558">
    <property type="component" value="Chromosome 3"/>
</dbReference>
<dbReference type="InterPro" id="IPR028058">
    <property type="entry name" value="Fis1_TPR_N"/>
</dbReference>
<dbReference type="CDD" id="cd12212">
    <property type="entry name" value="Fis1"/>
    <property type="match status" value="1"/>
</dbReference>
<evidence type="ECO:0000256" key="7">
    <source>
        <dbReference type="ARBA" id="ARBA00023136"/>
    </source>
</evidence>
<gene>
    <name evidence="9" type="ORF">PVAND_000643</name>
</gene>
<dbReference type="GO" id="GO:0043653">
    <property type="term" value="P:mitochondrial fragmentation involved in apoptotic process"/>
    <property type="evidence" value="ECO:0007669"/>
    <property type="project" value="TreeGrafter"/>
</dbReference>
<evidence type="ECO:0000256" key="5">
    <source>
        <dbReference type="ARBA" id="ARBA00022989"/>
    </source>
</evidence>
<evidence type="ECO:0000256" key="2">
    <source>
        <dbReference type="ARBA" id="ARBA00008937"/>
    </source>
</evidence>
<dbReference type="GO" id="GO:0000266">
    <property type="term" value="P:mitochondrial fission"/>
    <property type="evidence" value="ECO:0007669"/>
    <property type="project" value="InterPro"/>
</dbReference>
<evidence type="ECO:0000256" key="6">
    <source>
        <dbReference type="ARBA" id="ARBA00023128"/>
    </source>
</evidence>
<dbReference type="EMBL" id="JADBJN010000003">
    <property type="protein sequence ID" value="KAG5670372.1"/>
    <property type="molecule type" value="Genomic_DNA"/>
</dbReference>
<comment type="caution">
    <text evidence="9">The sequence shown here is derived from an EMBL/GenBank/DDBJ whole genome shotgun (WGS) entry which is preliminary data.</text>
</comment>
<organism evidence="9 10">
    <name type="scientific">Polypedilum vanderplanki</name>
    <name type="common">Sleeping chironomid midge</name>
    <dbReference type="NCBI Taxonomy" id="319348"/>
    <lineage>
        <taxon>Eukaryota</taxon>
        <taxon>Metazoa</taxon>
        <taxon>Ecdysozoa</taxon>
        <taxon>Arthropoda</taxon>
        <taxon>Hexapoda</taxon>
        <taxon>Insecta</taxon>
        <taxon>Pterygota</taxon>
        <taxon>Neoptera</taxon>
        <taxon>Endopterygota</taxon>
        <taxon>Diptera</taxon>
        <taxon>Nematocera</taxon>
        <taxon>Chironomoidea</taxon>
        <taxon>Chironomidae</taxon>
        <taxon>Chironominae</taxon>
        <taxon>Polypedilum</taxon>
        <taxon>Polypedilum</taxon>
    </lineage>
</organism>
<keyword evidence="10" id="KW-1185">Reference proteome</keyword>
<dbReference type="InterPro" id="IPR028061">
    <property type="entry name" value="Fis1_TPR_C"/>
</dbReference>
<dbReference type="GO" id="GO:0005741">
    <property type="term" value="C:mitochondrial outer membrane"/>
    <property type="evidence" value="ECO:0007669"/>
    <property type="project" value="UniProtKB-SubCell"/>
</dbReference>
<evidence type="ECO:0000313" key="9">
    <source>
        <dbReference type="EMBL" id="KAG5670372.1"/>
    </source>
</evidence>
<dbReference type="Gene3D" id="1.25.40.10">
    <property type="entry name" value="Tetratricopeptide repeat domain"/>
    <property type="match status" value="1"/>
</dbReference>
<dbReference type="InterPro" id="IPR033745">
    <property type="entry name" value="Fis1_cytosol"/>
</dbReference>
<protein>
    <recommendedName>
        <fullName evidence="11">Mitochondrial fission 1 protein</fullName>
    </recommendedName>
</protein>